<dbReference type="EMBL" id="CP002219">
    <property type="protein sequence ID" value="ADQ06378.1"/>
    <property type="molecule type" value="Genomic_DNA"/>
</dbReference>
<comment type="similarity">
    <text evidence="1">Belongs to the carbohydrate kinase PfkB family.</text>
</comment>
<reference evidence="7 8" key="2">
    <citation type="journal article" date="2011" name="J. Bacteriol.">
        <title>Complete genome sequences for the anaerobic, extremely thermophilic plant biomass-degrading bacteria Caldicellulosiruptor hydrothermalis, Caldicellulosiruptor kristjanssonii, Caldicellulosiruptor kronotskyensis, Caldicellulosiruptor owensenis, and Caldicellulosiruptor lactoaceticus.</title>
        <authorList>
            <person name="Blumer-Schuette S.E."/>
            <person name="Ozdemir I."/>
            <person name="Mistry D."/>
            <person name="Lucas S."/>
            <person name="Lapidus A."/>
            <person name="Cheng J.F."/>
            <person name="Goodwin L.A."/>
            <person name="Pitluck S."/>
            <person name="Land M.L."/>
            <person name="Hauser L.J."/>
            <person name="Woyke T."/>
            <person name="Mikhailova N."/>
            <person name="Pati A."/>
            <person name="Kyrpides N.C."/>
            <person name="Ivanova N."/>
            <person name="Detter J.C."/>
            <person name="Walston-Davenport K."/>
            <person name="Han S."/>
            <person name="Adams M.W."/>
            <person name="Kelly R.M."/>
        </authorList>
    </citation>
    <scope>NUCLEOTIDE SEQUENCE [LARGE SCALE GENOMIC DNA]</scope>
    <source>
        <strain evidence="8">DSM 18901 / VKM B-2411 / 108</strain>
    </source>
</reference>
<dbReference type="SUPFAM" id="SSF53613">
    <property type="entry name" value="Ribokinase-like"/>
    <property type="match status" value="1"/>
</dbReference>
<evidence type="ECO:0000256" key="2">
    <source>
        <dbReference type="ARBA" id="ARBA00022679"/>
    </source>
</evidence>
<sequence>MKVVCYGEVLIDFLNVKENLFEANPGGAPANVAAAVAKFGGKSYLISQVGNDMFGRMIIDSLSDCGVDISNVKVTDEYFTTLAFVKLDSRGERSFSFSRKYGADVYLKLEDIDMNIVKSADIFHFGSLSMTYEQNKRTTLELLKIARQSGSTISYDPNYRSSLWESQKKALDTMIEPVENGFVDILKMSEEEVLLYEKDVNNFYNRIKDKVKIFLVTFGAKGSKVFFKEKSYFVDTIEVNVVDTTGCGDCFVGMVLHEISKSLPIENISENDIINIVKKANIAGALCATKKGAIPAIPEYGEVMEIFESLKQ</sequence>
<keyword evidence="4" id="KW-0418">Kinase</keyword>
<dbReference type="STRING" id="632292.Calhy_0637"/>
<keyword evidence="3" id="KW-0547">Nucleotide-binding</keyword>
<keyword evidence="2" id="KW-0808">Transferase</keyword>
<dbReference type="PANTHER" id="PTHR43085:SF1">
    <property type="entry name" value="PSEUDOURIDINE KINASE-RELATED"/>
    <property type="match status" value="1"/>
</dbReference>
<dbReference type="Gene3D" id="3.40.1190.20">
    <property type="match status" value="1"/>
</dbReference>
<evidence type="ECO:0000259" key="6">
    <source>
        <dbReference type="Pfam" id="PF00294"/>
    </source>
</evidence>
<dbReference type="InterPro" id="IPR029056">
    <property type="entry name" value="Ribokinase-like"/>
</dbReference>
<dbReference type="RefSeq" id="WP_013402581.1">
    <property type="nucleotide sequence ID" value="NC_014652.1"/>
</dbReference>
<dbReference type="OrthoDB" id="9813569at2"/>
<dbReference type="CDD" id="cd01167">
    <property type="entry name" value="bac_FRK"/>
    <property type="match status" value="1"/>
</dbReference>
<evidence type="ECO:0000313" key="7">
    <source>
        <dbReference type="EMBL" id="ADQ06378.1"/>
    </source>
</evidence>
<reference key="1">
    <citation type="submission" date="2010-09" db="EMBL/GenBank/DDBJ databases">
        <title>Complete sequence of Caldicellulosiruptor hydrothermalis 108.</title>
        <authorList>
            <consortium name="US DOE Joint Genome Institute"/>
            <person name="Lucas S."/>
            <person name="Copeland A."/>
            <person name="Lapidus A."/>
            <person name="Cheng J.-F."/>
            <person name="Bruce D."/>
            <person name="Goodwin L."/>
            <person name="Pitluck S."/>
            <person name="Davenport K."/>
            <person name="Detter J.C."/>
            <person name="Han C."/>
            <person name="Tapia R."/>
            <person name="Land M."/>
            <person name="Hauser L."/>
            <person name="Chang Y.-J."/>
            <person name="Jeffries C."/>
            <person name="Kyrpides N."/>
            <person name="Ivanova N."/>
            <person name="Mikhailova N."/>
            <person name="Blumer-Schuette S.E."/>
            <person name="Kelly R.M."/>
            <person name="Woyke T."/>
        </authorList>
    </citation>
    <scope>NUCLEOTIDE SEQUENCE</scope>
    <source>
        <strain>108</strain>
    </source>
</reference>
<dbReference type="GO" id="GO:0005524">
    <property type="term" value="F:ATP binding"/>
    <property type="evidence" value="ECO:0007669"/>
    <property type="project" value="UniProtKB-KW"/>
</dbReference>
<dbReference type="AlphaFoldDB" id="E4QD83"/>
<accession>E4QD83</accession>
<dbReference type="GO" id="GO:0016301">
    <property type="term" value="F:kinase activity"/>
    <property type="evidence" value="ECO:0007669"/>
    <property type="project" value="UniProtKB-KW"/>
</dbReference>
<evidence type="ECO:0000256" key="1">
    <source>
        <dbReference type="ARBA" id="ARBA00010688"/>
    </source>
</evidence>
<protein>
    <submittedName>
        <fullName evidence="7">PfkB domain protein</fullName>
    </submittedName>
</protein>
<dbReference type="Pfam" id="PF00294">
    <property type="entry name" value="PfkB"/>
    <property type="match status" value="1"/>
</dbReference>
<organism evidence="7 8">
    <name type="scientific">Caldicellulosiruptor hydrothermalis (strain DSM 18901 / VKM B-2411 / 108)</name>
    <dbReference type="NCBI Taxonomy" id="632292"/>
    <lineage>
        <taxon>Bacteria</taxon>
        <taxon>Bacillati</taxon>
        <taxon>Bacillota</taxon>
        <taxon>Bacillota incertae sedis</taxon>
        <taxon>Caldicellulosiruptorales</taxon>
        <taxon>Caldicellulosiruptoraceae</taxon>
        <taxon>Caldicellulosiruptor</taxon>
    </lineage>
</organism>
<dbReference type="eggNOG" id="COG0524">
    <property type="taxonomic scope" value="Bacteria"/>
</dbReference>
<dbReference type="HOGENOM" id="CLU_027634_6_1_9"/>
<evidence type="ECO:0000256" key="3">
    <source>
        <dbReference type="ARBA" id="ARBA00022741"/>
    </source>
</evidence>
<dbReference type="KEGG" id="chd:Calhy_0637"/>
<proteinExistence type="inferred from homology"/>
<dbReference type="Proteomes" id="UP000006890">
    <property type="component" value="Chromosome"/>
</dbReference>
<name>E4QD83_CALH1</name>
<evidence type="ECO:0000256" key="4">
    <source>
        <dbReference type="ARBA" id="ARBA00022777"/>
    </source>
</evidence>
<keyword evidence="8" id="KW-1185">Reference proteome</keyword>
<gene>
    <name evidence="7" type="ordered locus">Calhy_0637</name>
</gene>
<feature type="domain" description="Carbohydrate kinase PfkB" evidence="6">
    <location>
        <begin position="2"/>
        <end position="298"/>
    </location>
</feature>
<dbReference type="InterPro" id="IPR050306">
    <property type="entry name" value="PfkB_Carbo_kinase"/>
</dbReference>
<dbReference type="InterPro" id="IPR002173">
    <property type="entry name" value="Carboh/pur_kinase_PfkB_CS"/>
</dbReference>
<dbReference type="PROSITE" id="PS00583">
    <property type="entry name" value="PFKB_KINASES_1"/>
    <property type="match status" value="1"/>
</dbReference>
<evidence type="ECO:0000256" key="5">
    <source>
        <dbReference type="ARBA" id="ARBA00022840"/>
    </source>
</evidence>
<keyword evidence="5" id="KW-0067">ATP-binding</keyword>
<dbReference type="PANTHER" id="PTHR43085">
    <property type="entry name" value="HEXOKINASE FAMILY MEMBER"/>
    <property type="match status" value="1"/>
</dbReference>
<evidence type="ECO:0000313" key="8">
    <source>
        <dbReference type="Proteomes" id="UP000006890"/>
    </source>
</evidence>
<dbReference type="InterPro" id="IPR011611">
    <property type="entry name" value="PfkB_dom"/>
</dbReference>